<comment type="caution">
    <text evidence="2">The sequence shown here is derived from an EMBL/GenBank/DDBJ whole genome shotgun (WGS) entry which is preliminary data.</text>
</comment>
<evidence type="ECO:0000256" key="1">
    <source>
        <dbReference type="SAM" id="MobiDB-lite"/>
    </source>
</evidence>
<organism evidence="2 3">
    <name type="scientific">Armillaria novae-zelandiae</name>
    <dbReference type="NCBI Taxonomy" id="153914"/>
    <lineage>
        <taxon>Eukaryota</taxon>
        <taxon>Fungi</taxon>
        <taxon>Dikarya</taxon>
        <taxon>Basidiomycota</taxon>
        <taxon>Agaricomycotina</taxon>
        <taxon>Agaricomycetes</taxon>
        <taxon>Agaricomycetidae</taxon>
        <taxon>Agaricales</taxon>
        <taxon>Marasmiineae</taxon>
        <taxon>Physalacriaceae</taxon>
        <taxon>Armillaria</taxon>
    </lineage>
</organism>
<keyword evidence="3" id="KW-1185">Reference proteome</keyword>
<accession>A0AA39TLN1</accession>
<dbReference type="AlphaFoldDB" id="A0AA39TLN1"/>
<evidence type="ECO:0000313" key="3">
    <source>
        <dbReference type="Proteomes" id="UP001175227"/>
    </source>
</evidence>
<name>A0AA39TLN1_9AGAR</name>
<dbReference type="EMBL" id="JAUEPR010000110">
    <property type="protein sequence ID" value="KAK0463377.1"/>
    <property type="molecule type" value="Genomic_DNA"/>
</dbReference>
<sequence length="230" mass="26832">MADVEDVWNLDVYCEIIASKKRSDAFKFQCLTRCPRGRPNLKRRFLTEELLHPHHLFLCRSHLNPPFHRSFLGCHWTVPVCRNHPSSPIHQPRPPVDESAPNISPLPPTEHQAKALKYQIEIQREAIRVFSKVKDNVKALSDSITYLPQLDASTIDDHSLNENIERVEGFSTTFGNLWWQLSLTHDQKSFKSVRFLVQETTEELNACHDIIKKAREELSYEYNTRTQFNN</sequence>
<proteinExistence type="predicted"/>
<dbReference type="Proteomes" id="UP001175227">
    <property type="component" value="Unassembled WGS sequence"/>
</dbReference>
<protein>
    <submittedName>
        <fullName evidence="2">Uncharacterized protein</fullName>
    </submittedName>
</protein>
<reference evidence="2" key="1">
    <citation type="submission" date="2023-06" db="EMBL/GenBank/DDBJ databases">
        <authorList>
            <consortium name="Lawrence Berkeley National Laboratory"/>
            <person name="Ahrendt S."/>
            <person name="Sahu N."/>
            <person name="Indic B."/>
            <person name="Wong-Bajracharya J."/>
            <person name="Merenyi Z."/>
            <person name="Ke H.-M."/>
            <person name="Monk M."/>
            <person name="Kocsube S."/>
            <person name="Drula E."/>
            <person name="Lipzen A."/>
            <person name="Balint B."/>
            <person name="Henrissat B."/>
            <person name="Andreopoulos B."/>
            <person name="Martin F.M."/>
            <person name="Harder C.B."/>
            <person name="Rigling D."/>
            <person name="Ford K.L."/>
            <person name="Foster G.D."/>
            <person name="Pangilinan J."/>
            <person name="Papanicolaou A."/>
            <person name="Barry K."/>
            <person name="LaButti K."/>
            <person name="Viragh M."/>
            <person name="Koriabine M."/>
            <person name="Yan M."/>
            <person name="Riley R."/>
            <person name="Champramary S."/>
            <person name="Plett K.L."/>
            <person name="Tsai I.J."/>
            <person name="Slot J."/>
            <person name="Sipos G."/>
            <person name="Plett J."/>
            <person name="Nagy L.G."/>
            <person name="Grigoriev I.V."/>
        </authorList>
    </citation>
    <scope>NUCLEOTIDE SEQUENCE</scope>
    <source>
        <strain evidence="2">ICMP 16352</strain>
    </source>
</reference>
<evidence type="ECO:0000313" key="2">
    <source>
        <dbReference type="EMBL" id="KAK0463377.1"/>
    </source>
</evidence>
<gene>
    <name evidence="2" type="ORF">IW261DRAFT_1575730</name>
</gene>
<feature type="region of interest" description="Disordered" evidence="1">
    <location>
        <begin position="87"/>
        <end position="108"/>
    </location>
</feature>